<evidence type="ECO:0000256" key="2">
    <source>
        <dbReference type="SAM" id="MobiDB-lite"/>
    </source>
</evidence>
<feature type="domain" description="EF-hand" evidence="3">
    <location>
        <begin position="264"/>
        <end position="299"/>
    </location>
</feature>
<keyword evidence="5" id="KW-1185">Reference proteome</keyword>
<evidence type="ECO:0000313" key="5">
    <source>
        <dbReference type="Proteomes" id="UP000654075"/>
    </source>
</evidence>
<feature type="compositionally biased region" description="Low complexity" evidence="2">
    <location>
        <begin position="111"/>
        <end position="132"/>
    </location>
</feature>
<sequence length="342" mass="38182">MRLGKACTGCPDLNRVCLFATAACQRFAASSGEGSCRSVAKACRLFVHCSPVGNGPSQPHHYSSQRMYLAVLVMRQLERFIFVHLLMASARLSTGSTRFVAWPGSTQQIIRSGPGPVPSARSVSRRASTGGRPAATGLALPGSREQLPSPEQFAVMRQKLEQEKKEVQQIRGLESQLKWGMEREERRQTDSERLEEARKIMEWREAQAIGMKEYVEEMTREQRIQDLLESKDFQEFKRASDLAHRRHLSGSRPSGDTPAIVQRLDAAEVDQIVADLDANGDGELDFDEFWQLMRPDENYTRCFGPPVSQESELNSDIDEANQLAGVRHSSTNTKGSGGKKKK</sequence>
<feature type="region of interest" description="Disordered" evidence="2">
    <location>
        <begin position="110"/>
        <end position="146"/>
    </location>
</feature>
<dbReference type="PROSITE" id="PS00303">
    <property type="entry name" value="S100_CABP"/>
    <property type="match status" value="1"/>
</dbReference>
<accession>A0A813GXR4</accession>
<dbReference type="Gene3D" id="1.10.238.10">
    <property type="entry name" value="EF-hand"/>
    <property type="match status" value="1"/>
</dbReference>
<evidence type="ECO:0000259" key="3">
    <source>
        <dbReference type="PROSITE" id="PS50222"/>
    </source>
</evidence>
<dbReference type="SUPFAM" id="SSF47473">
    <property type="entry name" value="EF-hand"/>
    <property type="match status" value="1"/>
</dbReference>
<dbReference type="InterPro" id="IPR018247">
    <property type="entry name" value="EF_Hand_1_Ca_BS"/>
</dbReference>
<dbReference type="InterPro" id="IPR001751">
    <property type="entry name" value="S100/CaBP7/8-like_CS"/>
</dbReference>
<dbReference type="OrthoDB" id="442358at2759"/>
<comment type="caution">
    <text evidence="4">The sequence shown here is derived from an EMBL/GenBank/DDBJ whole genome shotgun (WGS) entry which is preliminary data.</text>
</comment>
<dbReference type="InterPro" id="IPR011992">
    <property type="entry name" value="EF-hand-dom_pair"/>
</dbReference>
<keyword evidence="1" id="KW-0106">Calcium</keyword>
<name>A0A813GXR4_POLGL</name>
<dbReference type="GO" id="GO:0005509">
    <property type="term" value="F:calcium ion binding"/>
    <property type="evidence" value="ECO:0007669"/>
    <property type="project" value="InterPro"/>
</dbReference>
<gene>
    <name evidence="4" type="ORF">PGLA1383_LOCUS46442</name>
</gene>
<proteinExistence type="predicted"/>
<dbReference type="InterPro" id="IPR002048">
    <property type="entry name" value="EF_hand_dom"/>
</dbReference>
<dbReference type="PROSITE" id="PS50222">
    <property type="entry name" value="EF_HAND_2"/>
    <property type="match status" value="1"/>
</dbReference>
<reference evidence="4" key="1">
    <citation type="submission" date="2021-02" db="EMBL/GenBank/DDBJ databases">
        <authorList>
            <person name="Dougan E. K."/>
            <person name="Rhodes N."/>
            <person name="Thang M."/>
            <person name="Chan C."/>
        </authorList>
    </citation>
    <scope>NUCLEOTIDE SEQUENCE</scope>
</reference>
<evidence type="ECO:0000256" key="1">
    <source>
        <dbReference type="ARBA" id="ARBA00022837"/>
    </source>
</evidence>
<feature type="region of interest" description="Disordered" evidence="2">
    <location>
        <begin position="322"/>
        <end position="342"/>
    </location>
</feature>
<organism evidence="4 5">
    <name type="scientific">Polarella glacialis</name>
    <name type="common">Dinoflagellate</name>
    <dbReference type="NCBI Taxonomy" id="89957"/>
    <lineage>
        <taxon>Eukaryota</taxon>
        <taxon>Sar</taxon>
        <taxon>Alveolata</taxon>
        <taxon>Dinophyceae</taxon>
        <taxon>Suessiales</taxon>
        <taxon>Suessiaceae</taxon>
        <taxon>Polarella</taxon>
    </lineage>
</organism>
<dbReference type="Proteomes" id="UP000654075">
    <property type="component" value="Unassembled WGS sequence"/>
</dbReference>
<evidence type="ECO:0000313" key="4">
    <source>
        <dbReference type="EMBL" id="CAE8630045.1"/>
    </source>
</evidence>
<dbReference type="AlphaFoldDB" id="A0A813GXR4"/>
<dbReference type="EMBL" id="CAJNNV010029778">
    <property type="protein sequence ID" value="CAE8630045.1"/>
    <property type="molecule type" value="Genomic_DNA"/>
</dbReference>
<protein>
    <recommendedName>
        <fullName evidence="3">EF-hand domain-containing protein</fullName>
    </recommendedName>
</protein>
<dbReference type="PROSITE" id="PS00018">
    <property type="entry name" value="EF_HAND_1"/>
    <property type="match status" value="1"/>
</dbReference>